<feature type="chain" id="PRO_5013599191" evidence="4">
    <location>
        <begin position="29"/>
        <end position="1115"/>
    </location>
</feature>
<comment type="caution">
    <text evidence="5">The sequence shown here is derived from an EMBL/GenBank/DDBJ whole genome shotgun (WGS) entry which is preliminary data.</text>
</comment>
<keyword evidence="3" id="KW-0812">Transmembrane</keyword>
<evidence type="ECO:0000256" key="1">
    <source>
        <dbReference type="SAM" id="Coils"/>
    </source>
</evidence>
<feature type="region of interest" description="Disordered" evidence="2">
    <location>
        <begin position="944"/>
        <end position="1020"/>
    </location>
</feature>
<organism evidence="5 6">
    <name type="scientific">Pseudobutyrivibrio ruminis</name>
    <dbReference type="NCBI Taxonomy" id="46206"/>
    <lineage>
        <taxon>Bacteria</taxon>
        <taxon>Bacillati</taxon>
        <taxon>Bacillota</taxon>
        <taxon>Clostridia</taxon>
        <taxon>Lachnospirales</taxon>
        <taxon>Lachnospiraceae</taxon>
        <taxon>Pseudobutyrivibrio</taxon>
    </lineage>
</organism>
<dbReference type="Proteomes" id="UP000224317">
    <property type="component" value="Unassembled WGS sequence"/>
</dbReference>
<feature type="transmembrane region" description="Helical" evidence="3">
    <location>
        <begin position="1083"/>
        <end position="1103"/>
    </location>
</feature>
<feature type="region of interest" description="Disordered" evidence="2">
    <location>
        <begin position="1052"/>
        <end position="1074"/>
    </location>
</feature>
<keyword evidence="3" id="KW-1133">Transmembrane helix</keyword>
<keyword evidence="1" id="KW-0175">Coiled coil</keyword>
<sequence length="1115" mass="121508">MKKHVVKGLSLGLSAVTLAGSTSITAFADEIDEFKDGEQTQESQQEANEAEKTFADATESLNEDFNEQEFSGVGSEEDATGVAELTEIMADEIDSEDSPVAGETCTITVVDEFGNVVTDEETGDAVTEDVTFGEAADMAAAVTDDAAADIENLNQAAQDLYTAAGEMDAAENNANSEVGDANQAAEDAEVIAGEALAASNEAVAAVENESKEKAASVIATTQDTYDKAVKDFETKEKAYNTAKTEFETYEQEFQQKVENYNNSLNSAYTNLEWAEEDLAASKQRLADLQENLQKAYDAYLSSAAGVLATAEQTYQDSDKTDDDKKEYLKAILENYYIKAEEGQTVSVTEIGDFVDYEGTEKDLITVKYQIIDDATGTVVEDKKINLGYDISGTQVDLYEKVTYYDYLDEDGNVVHITQEDIDTELAKPKAEQKIVKRYKKTVEVDGEEKTSYLIADAYDKLTDEEKAEYTLDYIVLGDWDWDNATVSGLDKTYTSYTDLDGKTVEGAVASEEIATDDEVIRVYSFDVDGNYICTATNLSTKKVYTYVNNKLSATDYLKSTDSAATIVASKTGYQILDARDEFKASGYYVPRYMLKVAYSANRDLTWSADLKTKTVLGVPWPDGVTPHAQPTAAEAIVNGKNNAAANAGNPYDDKYEYYGFTFDGYNNDWTAVKTAEDAPYNVTWFVFDGSVTYHVAGTYNISYDVVTDDTVHYTVGDGWNDFWTKVGNFFTGKDKETVKEAIIRQYEVDNHTKVVGVKRWNWDTKTAEFYVVKPTNVNATGSTYSAVEVNGNIDGNLSNLTYGRDISYVGKSTATSSDEYNKEASIDQNVTDEFFYNNGDAVFSNAARAYVEGLEQAGATMTKFFDLINLVNTAKEAVEDAEQQCEEIRAHIEDLNKTLALGDLEVMPELAEWEGKLEKAEETYDKAKEDLGKAKDNLDKAKENFKNKYSNDETEANGEEGTGAEGTGTEGAGTSTSGGGAAGGTSGTDYPAATLTITDPATPLAGDTTADNTTAPNRNTRRNAANNAAENANANADANADADADADNAVVATPETDEDEEIKRIADEATPLAAEKESSTSKLGWWISILLVIVVVAGAIAYYKKQLDAKKLDDK</sequence>
<proteinExistence type="predicted"/>
<reference evidence="5" key="1">
    <citation type="submission" date="2017-10" db="EMBL/GenBank/DDBJ databases">
        <title>Resolving the taxonomy of Roseburia spp., Eubacterium rectale and Agathobacter spp. through phylogenomic analysis.</title>
        <authorList>
            <person name="Sheridan P.O."/>
            <person name="Walker A.W."/>
            <person name="Duncan S.H."/>
            <person name="Scott K.P."/>
            <person name="Toole P.W.O."/>
            <person name="Luis P."/>
            <person name="Flint H.J."/>
        </authorList>
    </citation>
    <scope>NUCLEOTIDE SEQUENCE [LARGE SCALE GENOMIC DNA]</scope>
    <source>
        <strain evidence="5">JK10</strain>
    </source>
</reference>
<accession>A0A2G3ED94</accession>
<feature type="region of interest" description="Disordered" evidence="2">
    <location>
        <begin position="56"/>
        <end position="78"/>
    </location>
</feature>
<feature type="coiled-coil region" evidence="1">
    <location>
        <begin position="232"/>
        <end position="298"/>
    </location>
</feature>
<evidence type="ECO:0000256" key="3">
    <source>
        <dbReference type="SAM" id="Phobius"/>
    </source>
</evidence>
<feature type="compositionally biased region" description="Gly residues" evidence="2">
    <location>
        <begin position="960"/>
        <end position="986"/>
    </location>
</feature>
<dbReference type="EMBL" id="PDYH01000008">
    <property type="protein sequence ID" value="PHU41105.1"/>
    <property type="molecule type" value="Genomic_DNA"/>
</dbReference>
<evidence type="ECO:0000256" key="2">
    <source>
        <dbReference type="SAM" id="MobiDB-lite"/>
    </source>
</evidence>
<feature type="compositionally biased region" description="Low complexity" evidence="2">
    <location>
        <begin position="1007"/>
        <end position="1020"/>
    </location>
</feature>
<evidence type="ECO:0000313" key="5">
    <source>
        <dbReference type="EMBL" id="PHU41105.1"/>
    </source>
</evidence>
<keyword evidence="4" id="KW-0732">Signal</keyword>
<feature type="signal peptide" evidence="4">
    <location>
        <begin position="1"/>
        <end position="28"/>
    </location>
</feature>
<gene>
    <name evidence="5" type="ORF">CSX00_01975</name>
</gene>
<dbReference type="AlphaFoldDB" id="A0A2G3ED94"/>
<keyword evidence="6" id="KW-1185">Reference proteome</keyword>
<dbReference type="RefSeq" id="WP_099412668.1">
    <property type="nucleotide sequence ID" value="NZ_PDYH01000008.1"/>
</dbReference>
<keyword evidence="3" id="KW-0472">Membrane</keyword>
<evidence type="ECO:0000256" key="4">
    <source>
        <dbReference type="SAM" id="SignalP"/>
    </source>
</evidence>
<protein>
    <submittedName>
        <fullName evidence="5">Uncharacterized protein</fullName>
    </submittedName>
</protein>
<evidence type="ECO:0000313" key="6">
    <source>
        <dbReference type="Proteomes" id="UP000224317"/>
    </source>
</evidence>
<name>A0A2G3ED94_9FIRM</name>